<evidence type="ECO:0000313" key="7">
    <source>
        <dbReference type="EMBL" id="MDQ0504667.1"/>
    </source>
</evidence>
<dbReference type="PROSITE" id="PS51866">
    <property type="entry name" value="MOP"/>
    <property type="match status" value="2"/>
</dbReference>
<dbReference type="PANTHER" id="PTHR30432">
    <property type="entry name" value="TRANSCRIPTIONAL REGULATOR MODE"/>
    <property type="match status" value="1"/>
</dbReference>
<name>A0ABU0LBZ6_XANAG</name>
<evidence type="ECO:0000256" key="5">
    <source>
        <dbReference type="PIRNR" id="PIRNR005763"/>
    </source>
</evidence>
<feature type="domain" description="Mop" evidence="6">
    <location>
        <begin position="126"/>
        <end position="192"/>
    </location>
</feature>
<evidence type="ECO:0000256" key="1">
    <source>
        <dbReference type="ARBA" id="ARBA00008110"/>
    </source>
</evidence>
<gene>
    <name evidence="7" type="ORF">QOZ94_001449</name>
</gene>
<sequence>MGSATKIDAMLALRSEGRFLVGRDRIAILEAVARQGSITEAAKALGFSYKTAWDAVAAINNLMPRPVLITKAGGKRGGGATLTEEGHRLIAAFRRLEEKLARISTLIAEEGLDGPTDLLFWSVAMKTSARNVFHCTVTDVRRAPVNVEVVLKVSETHSIVAVITNDSANDLGIVEGREVMALVKASFVMLARPVPGLRLSTANLICGKVLERIDGGVNSEIVVDLGSGKTLTSIVTRSGADEMELHPGADVCAFFNTSQVILAVD</sequence>
<comment type="similarity">
    <text evidence="1 5">Belongs to the ModE family.</text>
</comment>
<dbReference type="InterPro" id="IPR004606">
    <property type="entry name" value="Mop_domain"/>
</dbReference>
<dbReference type="InterPro" id="IPR051815">
    <property type="entry name" value="Molybdate_resp_trans_reg"/>
</dbReference>
<proteinExistence type="inferred from homology"/>
<keyword evidence="4" id="KW-0677">Repeat</keyword>
<dbReference type="Proteomes" id="UP001241747">
    <property type="component" value="Unassembled WGS sequence"/>
</dbReference>
<evidence type="ECO:0000256" key="4">
    <source>
        <dbReference type="ARBA" id="ARBA00022737"/>
    </source>
</evidence>
<keyword evidence="8" id="KW-1185">Reference proteome</keyword>
<dbReference type="SUPFAM" id="SSF50331">
    <property type="entry name" value="MOP-like"/>
    <property type="match status" value="2"/>
</dbReference>
<dbReference type="Pfam" id="PF03459">
    <property type="entry name" value="TOBE"/>
    <property type="match status" value="2"/>
</dbReference>
<dbReference type="EMBL" id="JAUSVY010000003">
    <property type="protein sequence ID" value="MDQ0504667.1"/>
    <property type="molecule type" value="Genomic_DNA"/>
</dbReference>
<reference evidence="7 8" key="1">
    <citation type="submission" date="2023-07" db="EMBL/GenBank/DDBJ databases">
        <title>Genomic Encyclopedia of Type Strains, Phase IV (KMG-IV): sequencing the most valuable type-strain genomes for metagenomic binning, comparative biology and taxonomic classification.</title>
        <authorList>
            <person name="Goeker M."/>
        </authorList>
    </citation>
    <scope>NUCLEOTIDE SEQUENCE [LARGE SCALE GENOMIC DNA]</scope>
    <source>
        <strain evidence="7 8">DSM 3770</strain>
    </source>
</reference>
<dbReference type="InterPro" id="IPR000847">
    <property type="entry name" value="LysR_HTH_N"/>
</dbReference>
<protein>
    <submittedName>
        <fullName evidence="7">Molybdate transport system regulatory protein</fullName>
    </submittedName>
</protein>
<dbReference type="Gene3D" id="1.10.10.10">
    <property type="entry name" value="Winged helix-like DNA-binding domain superfamily/Winged helix DNA-binding domain"/>
    <property type="match status" value="1"/>
</dbReference>
<evidence type="ECO:0000313" key="8">
    <source>
        <dbReference type="Proteomes" id="UP001241747"/>
    </source>
</evidence>
<organism evidence="7 8">
    <name type="scientific">Xanthobacter agilis</name>
    <dbReference type="NCBI Taxonomy" id="47492"/>
    <lineage>
        <taxon>Bacteria</taxon>
        <taxon>Pseudomonadati</taxon>
        <taxon>Pseudomonadota</taxon>
        <taxon>Alphaproteobacteria</taxon>
        <taxon>Hyphomicrobiales</taxon>
        <taxon>Xanthobacteraceae</taxon>
        <taxon>Xanthobacter</taxon>
    </lineage>
</organism>
<feature type="domain" description="Mop" evidence="6">
    <location>
        <begin position="198"/>
        <end position="264"/>
    </location>
</feature>
<dbReference type="InterPro" id="IPR036388">
    <property type="entry name" value="WH-like_DNA-bd_sf"/>
</dbReference>
<dbReference type="PANTHER" id="PTHR30432:SF1">
    <property type="entry name" value="DNA-BINDING TRANSCRIPTIONAL DUAL REGULATOR MODE"/>
    <property type="match status" value="1"/>
</dbReference>
<evidence type="ECO:0000259" key="6">
    <source>
        <dbReference type="PROSITE" id="PS51866"/>
    </source>
</evidence>
<evidence type="ECO:0000256" key="2">
    <source>
        <dbReference type="ARBA" id="ARBA00022448"/>
    </source>
</evidence>
<dbReference type="InterPro" id="IPR036390">
    <property type="entry name" value="WH_DNA-bd_sf"/>
</dbReference>
<dbReference type="Gene3D" id="2.40.50.100">
    <property type="match status" value="2"/>
</dbReference>
<keyword evidence="3 5" id="KW-0500">Molybdenum</keyword>
<accession>A0ABU0LBZ6</accession>
<evidence type="ECO:0000256" key="3">
    <source>
        <dbReference type="ARBA" id="ARBA00022505"/>
    </source>
</evidence>
<dbReference type="Pfam" id="PF00126">
    <property type="entry name" value="HTH_1"/>
    <property type="match status" value="1"/>
</dbReference>
<keyword evidence="2 5" id="KW-0813">Transport</keyword>
<dbReference type="InterPro" id="IPR005116">
    <property type="entry name" value="Transp-assoc_OB_typ1"/>
</dbReference>
<dbReference type="RefSeq" id="WP_237347747.1">
    <property type="nucleotide sequence ID" value="NZ_JABWGX010000049.1"/>
</dbReference>
<comment type="caution">
    <text evidence="7">The sequence shown here is derived from an EMBL/GenBank/DDBJ whole genome shotgun (WGS) entry which is preliminary data.</text>
</comment>
<dbReference type="NCBIfam" id="TIGR00638">
    <property type="entry name" value="Mop"/>
    <property type="match status" value="1"/>
</dbReference>
<dbReference type="PIRSF" id="PIRSF005763">
    <property type="entry name" value="Txn_reg_ModE"/>
    <property type="match status" value="1"/>
</dbReference>
<dbReference type="SUPFAM" id="SSF46785">
    <property type="entry name" value="Winged helix' DNA-binding domain"/>
    <property type="match status" value="1"/>
</dbReference>
<dbReference type="InterPro" id="IPR016462">
    <property type="entry name" value="ModE"/>
</dbReference>
<dbReference type="InterPro" id="IPR008995">
    <property type="entry name" value="Mo/tungstate-bd_C_term_dom"/>
</dbReference>